<evidence type="ECO:0000313" key="3">
    <source>
        <dbReference type="Proteomes" id="UP000326759"/>
    </source>
</evidence>
<feature type="domain" description="DUF7042" evidence="1">
    <location>
        <begin position="60"/>
        <end position="201"/>
    </location>
</feature>
<evidence type="ECO:0000259" key="1">
    <source>
        <dbReference type="Pfam" id="PF23069"/>
    </source>
</evidence>
<comment type="caution">
    <text evidence="2">The sequence shown here is derived from an EMBL/GenBank/DDBJ whole genome shotgun (WGS) entry which is preliminary data.</text>
</comment>
<dbReference type="PANTHER" id="PTHR22255:SF1">
    <property type="entry name" value="LD32918P"/>
    <property type="match status" value="1"/>
</dbReference>
<dbReference type="GO" id="GO:0042060">
    <property type="term" value="P:wound healing"/>
    <property type="evidence" value="ECO:0007669"/>
    <property type="project" value="TreeGrafter"/>
</dbReference>
<dbReference type="EMBL" id="SEYY01023622">
    <property type="protein sequence ID" value="KAB7494742.1"/>
    <property type="molecule type" value="Genomic_DNA"/>
</dbReference>
<organism evidence="2 3">
    <name type="scientific">Armadillidium nasatum</name>
    <dbReference type="NCBI Taxonomy" id="96803"/>
    <lineage>
        <taxon>Eukaryota</taxon>
        <taxon>Metazoa</taxon>
        <taxon>Ecdysozoa</taxon>
        <taxon>Arthropoda</taxon>
        <taxon>Crustacea</taxon>
        <taxon>Multicrustacea</taxon>
        <taxon>Malacostraca</taxon>
        <taxon>Eumalacostraca</taxon>
        <taxon>Peracarida</taxon>
        <taxon>Isopoda</taxon>
        <taxon>Oniscidea</taxon>
        <taxon>Crinocheta</taxon>
        <taxon>Armadillidiidae</taxon>
        <taxon>Armadillidium</taxon>
    </lineage>
</organism>
<dbReference type="Pfam" id="PF23069">
    <property type="entry name" value="DUF7042"/>
    <property type="match status" value="1"/>
</dbReference>
<name>A0A5N5SLM2_9CRUS</name>
<proteinExistence type="predicted"/>
<evidence type="ECO:0000313" key="2">
    <source>
        <dbReference type="EMBL" id="KAB7494742.1"/>
    </source>
</evidence>
<protein>
    <recommendedName>
        <fullName evidence="1">DUF7042 domain-containing protein</fullName>
    </recommendedName>
</protein>
<reference evidence="2 3" key="1">
    <citation type="journal article" date="2019" name="PLoS Biol.">
        <title>Sex chromosomes control vertical transmission of feminizing Wolbachia symbionts in an isopod.</title>
        <authorList>
            <person name="Becking T."/>
            <person name="Chebbi M.A."/>
            <person name="Giraud I."/>
            <person name="Moumen B."/>
            <person name="Laverre T."/>
            <person name="Caubet Y."/>
            <person name="Peccoud J."/>
            <person name="Gilbert C."/>
            <person name="Cordaux R."/>
        </authorList>
    </citation>
    <scope>NUCLEOTIDE SEQUENCE [LARGE SCALE GENOMIC DNA]</scope>
    <source>
        <strain evidence="2">ANa2</strain>
        <tissue evidence="2">Whole body excluding digestive tract and cuticle</tissue>
    </source>
</reference>
<dbReference type="PANTHER" id="PTHR22255">
    <property type="entry name" value="LP06548P"/>
    <property type="match status" value="1"/>
</dbReference>
<dbReference type="AlphaFoldDB" id="A0A5N5SLM2"/>
<sequence length="251" mass="28945">MDVKQITYASSSSLVITTSSRFRKGLEMISKDYSTVCSYIQFKSGRRWKYDLFLARDPVPVKCPVAGKFNFTQRGEKDLLLQTRILGGVTSAPWDNIYCKENISDFSVCDKDQKEIWIDVNYCITVDAYGRQVDIYTDPDYKLKCIGYWKENVKSYLITYDELDSYSKYRCWVYQRADLHRVMMSQSVGPSCNLDQTVDADNITMGAAVSLDMMVYEREHDRCPMYFDDGSNPYKTPGSDLHVFRGGKKVS</sequence>
<dbReference type="InterPro" id="IPR055470">
    <property type="entry name" value="DUF7042"/>
</dbReference>
<gene>
    <name evidence="2" type="ORF">Anas_07805</name>
</gene>
<keyword evidence="3" id="KW-1185">Reference proteome</keyword>
<dbReference type="Proteomes" id="UP000326759">
    <property type="component" value="Unassembled WGS sequence"/>
</dbReference>
<accession>A0A5N5SLM2</accession>
<dbReference type="OrthoDB" id="9982946at2759"/>